<name>A0A379I9A3_PSEFL</name>
<proteinExistence type="predicted"/>
<dbReference type="Proteomes" id="UP000255125">
    <property type="component" value="Unassembled WGS sequence"/>
</dbReference>
<evidence type="ECO:0000313" key="2">
    <source>
        <dbReference type="Proteomes" id="UP000255125"/>
    </source>
</evidence>
<protein>
    <submittedName>
        <fullName evidence="1">Uncharacterized protein</fullName>
    </submittedName>
</protein>
<sequence>MEAQLQQVLIGLVVVPLPKQQARSVVDNAVTVSLYGTSI</sequence>
<evidence type="ECO:0000313" key="1">
    <source>
        <dbReference type="EMBL" id="SUD29368.1"/>
    </source>
</evidence>
<reference evidence="1 2" key="1">
    <citation type="submission" date="2018-06" db="EMBL/GenBank/DDBJ databases">
        <authorList>
            <consortium name="Pathogen Informatics"/>
            <person name="Doyle S."/>
        </authorList>
    </citation>
    <scope>NUCLEOTIDE SEQUENCE [LARGE SCALE GENOMIC DNA]</scope>
    <source>
        <strain evidence="1 2">NCTC10392</strain>
    </source>
</reference>
<dbReference type="EMBL" id="UGUS01000002">
    <property type="protein sequence ID" value="SUD29368.1"/>
    <property type="molecule type" value="Genomic_DNA"/>
</dbReference>
<accession>A0A379I9A3</accession>
<dbReference type="AlphaFoldDB" id="A0A379I9A3"/>
<gene>
    <name evidence="1" type="ORF">NCTC10392_01306</name>
</gene>
<organism evidence="1 2">
    <name type="scientific">Pseudomonas fluorescens</name>
    <dbReference type="NCBI Taxonomy" id="294"/>
    <lineage>
        <taxon>Bacteria</taxon>
        <taxon>Pseudomonadati</taxon>
        <taxon>Pseudomonadota</taxon>
        <taxon>Gammaproteobacteria</taxon>
        <taxon>Pseudomonadales</taxon>
        <taxon>Pseudomonadaceae</taxon>
        <taxon>Pseudomonas</taxon>
    </lineage>
</organism>